<dbReference type="EMBL" id="ABOSXX010000053">
    <property type="protein sequence ID" value="ELV3682714.1"/>
    <property type="molecule type" value="Genomic_DNA"/>
</dbReference>
<organism evidence="2 3">
    <name type="scientific">Citrobacter freundii</name>
    <dbReference type="NCBI Taxonomy" id="546"/>
    <lineage>
        <taxon>Bacteria</taxon>
        <taxon>Pseudomonadati</taxon>
        <taxon>Pseudomonadota</taxon>
        <taxon>Gammaproteobacteria</taxon>
        <taxon>Enterobacterales</taxon>
        <taxon>Enterobacteriaceae</taxon>
        <taxon>Citrobacter</taxon>
        <taxon>Citrobacter freundii complex</taxon>
    </lineage>
</organism>
<name>A0A243U0A9_CITFR</name>
<proteinExistence type="predicted"/>
<accession>A0A243U0A9</accession>
<dbReference type="RefSeq" id="WP_010835090.1">
    <property type="nucleotide sequence ID" value="NZ_CAYEWG010000018.1"/>
</dbReference>
<dbReference type="AlphaFoldDB" id="A0A243U0A9"/>
<evidence type="ECO:0000313" key="2">
    <source>
        <dbReference type="EMBL" id="MBA8063206.1"/>
    </source>
</evidence>
<gene>
    <name evidence="2" type="ORF">HV077_12540</name>
    <name evidence="1" type="ORF">SGX49_005218</name>
</gene>
<dbReference type="GeneID" id="75134336"/>
<dbReference type="EMBL" id="JABXRI010000001">
    <property type="protein sequence ID" value="MBA8063206.1"/>
    <property type="molecule type" value="Genomic_DNA"/>
</dbReference>
<reference evidence="1" key="2">
    <citation type="submission" date="2023-05" db="EMBL/GenBank/DDBJ databases">
        <authorList>
            <consortium name="Clinical and Environmental Microbiology Branch: Whole genome sequencing antimicrobial resistance pathogens in the healthcare setting"/>
        </authorList>
    </citation>
    <scope>NUCLEOTIDE SEQUENCE</scope>
    <source>
        <strain evidence="1">2023GN-00287</strain>
    </source>
</reference>
<dbReference type="NCBIfam" id="TIGR01611">
    <property type="entry name" value="tail_tube"/>
    <property type="match status" value="1"/>
</dbReference>
<dbReference type="InterPro" id="IPR006498">
    <property type="entry name" value="Tail_tube"/>
</dbReference>
<protein>
    <submittedName>
        <fullName evidence="2">Phage major tail tube protein</fullName>
    </submittedName>
</protein>
<dbReference type="Proteomes" id="UP000591803">
    <property type="component" value="Unassembled WGS sequence"/>
</dbReference>
<dbReference type="Proteomes" id="UP001279522">
    <property type="component" value="Unassembled WGS sequence"/>
</dbReference>
<evidence type="ECO:0000313" key="1">
    <source>
        <dbReference type="EMBL" id="ELV3682714.1"/>
    </source>
</evidence>
<dbReference type="Pfam" id="PF04985">
    <property type="entry name" value="Phage_tube"/>
    <property type="match status" value="1"/>
</dbReference>
<sequence>MAIPKKLRLFTMFVDGDNYIGKIPSVTLPKITRKTEDYQGGGMLGSAAVDLGLDSGALDASMVVGGMVEELILKWGGDIDELRTRFVGEIYSGGTSSLLEVEMRGRITEVDQGEAKQGDDTSHTYALKNTYYKLSVDDKPLLEIDLLNFIYKRNGKSLYPDRIASALGLGQ</sequence>
<reference evidence="2 3" key="1">
    <citation type="submission" date="2020-06" db="EMBL/GenBank/DDBJ databases">
        <title>REHAB project genomes.</title>
        <authorList>
            <person name="Shaw L.P."/>
        </authorList>
    </citation>
    <scope>NUCLEOTIDE SEQUENCE [LARGE SCALE GENOMIC DNA]</scope>
    <source>
        <strain evidence="2 3">RHBSTW-00116</strain>
    </source>
</reference>
<evidence type="ECO:0000313" key="3">
    <source>
        <dbReference type="Proteomes" id="UP000591803"/>
    </source>
</evidence>
<comment type="caution">
    <text evidence="2">The sequence shown here is derived from an EMBL/GenBank/DDBJ whole genome shotgun (WGS) entry which is preliminary data.</text>
</comment>